<dbReference type="EMBL" id="CADCXV010000557">
    <property type="protein sequence ID" value="CAB0030833.1"/>
    <property type="molecule type" value="Genomic_DNA"/>
</dbReference>
<accession>A0A6H5I2Y2</accession>
<evidence type="ECO:0000313" key="1">
    <source>
        <dbReference type="EMBL" id="CAB0030833.1"/>
    </source>
</evidence>
<protein>
    <submittedName>
        <fullName evidence="1">Uncharacterized protein</fullName>
    </submittedName>
</protein>
<keyword evidence="2" id="KW-1185">Reference proteome</keyword>
<dbReference type="Proteomes" id="UP000479190">
    <property type="component" value="Unassembled WGS sequence"/>
</dbReference>
<name>A0A6H5I2Y2_9HYME</name>
<proteinExistence type="predicted"/>
<reference evidence="1 2" key="1">
    <citation type="submission" date="2020-02" db="EMBL/GenBank/DDBJ databases">
        <authorList>
            <person name="Ferguson B K."/>
        </authorList>
    </citation>
    <scope>NUCLEOTIDE SEQUENCE [LARGE SCALE GENOMIC DNA]</scope>
</reference>
<dbReference type="AlphaFoldDB" id="A0A6H5I2Y2"/>
<evidence type="ECO:0000313" key="2">
    <source>
        <dbReference type="Proteomes" id="UP000479190"/>
    </source>
</evidence>
<gene>
    <name evidence="1" type="ORF">TBRA_LOCUS2820</name>
</gene>
<sequence>MTLARRKVLTIKSVSRRAIFLIKKTYSHSRLVLLHAGDVAALSSRSLQHTIMQVAMTFCIGAIVIFQQLRNNGPSRRILINSPSCARTDMRSSRCGDLTLIPPHRNSGKIFAAASVNGHFKILPLSKARFSRAANNYGAKLKREATSKDHKDHFNLIPSRAHDGGLGLKSQRLKPSGKSFAAKGSDADDDSSMIYDDWIPSARHVADPCGGSAERYVLAIYRLMPPMRLNIESVYIECRAFVTVLMKRVFIPCIHSGIRNRRTLTDNKPYTLNFAVTLDKFSVLEKNEGHEMRAFIRKISKYSHKESLSSAGHRSLPNLFGGLLVHNNEAPYGYFIPMGPGKSYRAEKSITYNIMLKNTTYWYQALYEQRKTVECSGREVVLAKHNVTSGSRQLYLYADASEEHQQFQRRRRGRQRRSVSISINSKPVQLLGLPPQVQFLHSIIETNSQSAKNDA</sequence>
<organism evidence="1 2">
    <name type="scientific">Trichogramma brassicae</name>
    <dbReference type="NCBI Taxonomy" id="86971"/>
    <lineage>
        <taxon>Eukaryota</taxon>
        <taxon>Metazoa</taxon>
        <taxon>Ecdysozoa</taxon>
        <taxon>Arthropoda</taxon>
        <taxon>Hexapoda</taxon>
        <taxon>Insecta</taxon>
        <taxon>Pterygota</taxon>
        <taxon>Neoptera</taxon>
        <taxon>Endopterygota</taxon>
        <taxon>Hymenoptera</taxon>
        <taxon>Apocrita</taxon>
        <taxon>Proctotrupomorpha</taxon>
        <taxon>Chalcidoidea</taxon>
        <taxon>Trichogrammatidae</taxon>
        <taxon>Trichogramma</taxon>
    </lineage>
</organism>